<dbReference type="RefSeq" id="WP_306861647.1">
    <property type="nucleotide sequence ID" value="NZ_JAUSRB010000002.1"/>
</dbReference>
<reference evidence="4 5" key="1">
    <citation type="submission" date="2023-07" db="EMBL/GenBank/DDBJ databases">
        <title>Sequencing the genomes of 1000 actinobacteria strains.</title>
        <authorList>
            <person name="Klenk H.-P."/>
        </authorList>
    </citation>
    <scope>NUCLEOTIDE SEQUENCE [LARGE SCALE GENOMIC DNA]</scope>
    <source>
        <strain evidence="4 5">DSM 44109</strain>
    </source>
</reference>
<evidence type="ECO:0000256" key="1">
    <source>
        <dbReference type="ARBA" id="ARBA00023002"/>
    </source>
</evidence>
<keyword evidence="2" id="KW-0503">Monooxygenase</keyword>
<evidence type="ECO:0000313" key="5">
    <source>
        <dbReference type="Proteomes" id="UP001230426"/>
    </source>
</evidence>
<evidence type="ECO:0000259" key="3">
    <source>
        <dbReference type="Pfam" id="PF01494"/>
    </source>
</evidence>
<protein>
    <submittedName>
        <fullName evidence="4">2-polyprenyl-6-methoxyphenol hydroxylase-like FAD-dependent oxidoreductase</fullName>
    </submittedName>
</protein>
<dbReference type="PRINTS" id="PR00420">
    <property type="entry name" value="RNGMNOXGNASE"/>
</dbReference>
<gene>
    <name evidence="4" type="ORF">J2S55_003392</name>
</gene>
<dbReference type="SUPFAM" id="SSF51905">
    <property type="entry name" value="FAD/NAD(P)-binding domain"/>
    <property type="match status" value="1"/>
</dbReference>
<dbReference type="Pfam" id="PF01494">
    <property type="entry name" value="FAD_binding_3"/>
    <property type="match status" value="1"/>
</dbReference>
<dbReference type="InterPro" id="IPR036188">
    <property type="entry name" value="FAD/NAD-bd_sf"/>
</dbReference>
<feature type="domain" description="FAD-binding" evidence="3">
    <location>
        <begin position="2"/>
        <end position="337"/>
    </location>
</feature>
<name>A0ABT9R5I2_9ACTN</name>
<dbReference type="Gene3D" id="3.50.50.60">
    <property type="entry name" value="FAD/NAD(P)-binding domain"/>
    <property type="match status" value="1"/>
</dbReference>
<dbReference type="Proteomes" id="UP001230426">
    <property type="component" value="Unassembled WGS sequence"/>
</dbReference>
<proteinExistence type="predicted"/>
<sequence length="393" mass="41369">MKVIVVGAGVAGAASAIALRRIGAEVTVYEAYEDPAGRVGSFLSLATNGLRALDGLACLEEVQRAGFEVPRQRMWAGSGKLLGDVPRGRLTGDALNSVTLMRGDLVAALRAAALRSGARIVTGERLTDAVTAPDGVRAEFASGRVAVADLLVGADGIWSTTRGILAPSAPTPTYAGLYSISGVAEGIEVERGTFNMVFARNGAFIYIPTPDGSLWWSAQVAAPEQPAPAGTGDAERLERLSGLYRSEELPQAILRATTAIHRPTLMHTLAEVPVWHNDRVVLVGDAGHPVGAGQGASMSIEDALVLAQALAGTTTIPAGLETYARRRRARVARMVKAAGDNRDAKTAGPIGRRLNDLIMPIFFRHFHEKATGWLYSHDLGTLPAPAEAAVRES</sequence>
<keyword evidence="1" id="KW-0560">Oxidoreductase</keyword>
<dbReference type="InterPro" id="IPR050493">
    <property type="entry name" value="FAD-dep_Monooxygenase_BioMet"/>
</dbReference>
<organism evidence="4 5">
    <name type="scientific">Streptosporangium brasiliense</name>
    <dbReference type="NCBI Taxonomy" id="47480"/>
    <lineage>
        <taxon>Bacteria</taxon>
        <taxon>Bacillati</taxon>
        <taxon>Actinomycetota</taxon>
        <taxon>Actinomycetes</taxon>
        <taxon>Streptosporangiales</taxon>
        <taxon>Streptosporangiaceae</taxon>
        <taxon>Streptosporangium</taxon>
    </lineage>
</organism>
<accession>A0ABT9R5I2</accession>
<dbReference type="InterPro" id="IPR002938">
    <property type="entry name" value="FAD-bd"/>
</dbReference>
<dbReference type="PANTHER" id="PTHR13789">
    <property type="entry name" value="MONOOXYGENASE"/>
    <property type="match status" value="1"/>
</dbReference>
<dbReference type="PANTHER" id="PTHR13789:SF309">
    <property type="entry name" value="PUTATIVE (AFU_ORTHOLOGUE AFUA_6G14510)-RELATED"/>
    <property type="match status" value="1"/>
</dbReference>
<evidence type="ECO:0000256" key="2">
    <source>
        <dbReference type="ARBA" id="ARBA00023033"/>
    </source>
</evidence>
<comment type="caution">
    <text evidence="4">The sequence shown here is derived from an EMBL/GenBank/DDBJ whole genome shotgun (WGS) entry which is preliminary data.</text>
</comment>
<keyword evidence="5" id="KW-1185">Reference proteome</keyword>
<evidence type="ECO:0000313" key="4">
    <source>
        <dbReference type="EMBL" id="MDP9864126.1"/>
    </source>
</evidence>
<dbReference type="EMBL" id="JAUSRB010000002">
    <property type="protein sequence ID" value="MDP9864126.1"/>
    <property type="molecule type" value="Genomic_DNA"/>
</dbReference>